<dbReference type="EMBL" id="CP048685">
    <property type="protein sequence ID" value="QPJ61250.1"/>
    <property type="molecule type" value="Genomic_DNA"/>
</dbReference>
<sequence>MFDLRPDAKTFDPGPVSKDISISLKQAFSALGVDFSSGHRLAETLPFSLKDTTVGSESELQTAVVGAPGSVDLPLTIQQSSFFSNVIKRCQTGETNPRTRTGIEAYLSDNENQVWENSWVRFKVDRLSGLARDVLETDLRENRGDPQSKPRSDQDRFLFKQNGESWLRVPVSYLLKLSLADFLGRTKNLDAACRSTGIKLLDHFLNDNTSPETHSFYVQFTKLNENCGSAAAREKSLRFLFTQTLVLYADQTFQLKENGQKTIVFFSPHAPVRQKRLNECIPDSFYRELFMSPCLSGWNRGEDKHAYMGLCHEVLSRSQLNTLNKLRESGILNNNLITLPNISNISLANNGTHVSLGSLRLGAALTDPASGFTEKHEKYVGDLVIKVYEHFLPLFVGLYSAAPYRLDFMDFHPEKALGFLAHELHYTHLRMIWRRWKKKARMKLFQKPITPFGPLWIDSTIRTLFGLHGDYVPDWRLLDYLVCLMSTENFPALNGVQGNQERLAKDLMHLGVFHEKMPLYLFCRQRIQSVMGFSGFESRFFSLFDSLKEDFAHAINLKQLILLMAFRLVATGRITHRSIPDTPFAESERRQVAFASAIGLPTFFIRGKSPNIFLKNLIRPAAGVRQSSRYSGYLRVHVAEFRRCCVDYLKKEASDLADLLGMNETLEDLSLRVKEPDMASAFGKLNHRILEATGVSHPFKLSAEDFNLAAEEVYREPLRQRYINEGMAALQQGFESGSPLSRFVQNNNPAFFRQSQGDRGGIRFQETLNQFNEGTLDPIRLEVLMKLLLWTFTYEREQSDQKTRFSITGSNSSVY</sequence>
<dbReference type="AlphaFoldDB" id="A0A7T0FZ70"/>
<gene>
    <name evidence="1" type="ORF">G3M70_04845</name>
</gene>
<dbReference type="KEGG" id="nli:G3M70_04845"/>
<name>A0A7T0FZ70_9BACT</name>
<organism evidence="1 2">
    <name type="scientific">Candidatus Nitronauta litoralis</name>
    <dbReference type="NCBI Taxonomy" id="2705533"/>
    <lineage>
        <taxon>Bacteria</taxon>
        <taxon>Pseudomonadati</taxon>
        <taxon>Nitrospinota/Tectimicrobiota group</taxon>
        <taxon>Nitrospinota</taxon>
        <taxon>Nitrospinia</taxon>
        <taxon>Nitrospinales</taxon>
        <taxon>Nitrospinaceae</taxon>
        <taxon>Candidatus Nitronauta</taxon>
    </lineage>
</organism>
<accession>A0A7T0FZ70</accession>
<dbReference type="Proteomes" id="UP000594688">
    <property type="component" value="Chromosome"/>
</dbReference>
<proteinExistence type="predicted"/>
<reference evidence="1 2" key="1">
    <citation type="submission" date="2020-02" db="EMBL/GenBank/DDBJ databases">
        <title>Genomic and physiological characterization of two novel Nitrospinaceae genera.</title>
        <authorList>
            <person name="Mueller A.J."/>
            <person name="Jung M.-Y."/>
            <person name="Strachan C.R."/>
            <person name="Herbold C.W."/>
            <person name="Kirkegaard R.H."/>
            <person name="Daims H."/>
        </authorList>
    </citation>
    <scope>NUCLEOTIDE SEQUENCE [LARGE SCALE GENOMIC DNA]</scope>
    <source>
        <strain evidence="1">EB</strain>
    </source>
</reference>
<evidence type="ECO:0000313" key="2">
    <source>
        <dbReference type="Proteomes" id="UP000594688"/>
    </source>
</evidence>
<protein>
    <submittedName>
        <fullName evidence="1">Uncharacterized protein</fullName>
    </submittedName>
</protein>
<evidence type="ECO:0000313" key="1">
    <source>
        <dbReference type="EMBL" id="QPJ61250.1"/>
    </source>
</evidence>